<feature type="domain" description="Beta-lactamase-related" evidence="2">
    <location>
        <begin position="16"/>
        <end position="352"/>
    </location>
</feature>
<comment type="caution">
    <text evidence="3">The sequence shown here is derived from an EMBL/GenBank/DDBJ whole genome shotgun (WGS) entry which is preliminary data.</text>
</comment>
<dbReference type="Pfam" id="PF00144">
    <property type="entry name" value="Beta-lactamase"/>
    <property type="match status" value="1"/>
</dbReference>
<dbReference type="InterPro" id="IPR050491">
    <property type="entry name" value="AmpC-like"/>
</dbReference>
<proteinExistence type="inferred from homology"/>
<dbReference type="Proteomes" id="UP001465668">
    <property type="component" value="Unassembled WGS sequence"/>
</dbReference>
<dbReference type="InterPro" id="IPR012338">
    <property type="entry name" value="Beta-lactam/transpept-like"/>
</dbReference>
<sequence>MHQKYSSQADYVAKLDAILQQAIDAGVPAVSAAIHSSQGVLWESSNGLADVQAQRPIGNCDSFGIGSITKVFVAVVILQLVDEKRLQSSDTVGMLLDSQLYSGIENAADATVARLLRHEAGIDSWEDEPSWIVEGRGKAIDPARIWKKNEPFDHIRRPKAKAPDPGQWYYSNTNYTFLGFIIEKITQQSAEAEIRRRIIEPLGLEHTYLEGFEQSTPGIPPRRYHWATGSFIDDAGISPSFSQIRNDLIDVTGSNLSTEWTAGGIVSSAPDLLRLAIALRDGKLLSAESLLVMKEWRSVSRPGFEMGHGIFRLKAPHDENTWLGHFGSVLGFTGALWWQEEGDCAICVLANVGTVHSGNVPSSAADIIRKSEFLKVASRLSACSSSSNTRLSHTLITSV</sequence>
<keyword evidence="4" id="KW-1185">Reference proteome</keyword>
<accession>A0ABR2XL13</accession>
<dbReference type="EMBL" id="JARVKM010000042">
    <property type="protein sequence ID" value="KAK9774407.1"/>
    <property type="molecule type" value="Genomic_DNA"/>
</dbReference>
<protein>
    <recommendedName>
        <fullName evidence="2">Beta-lactamase-related domain-containing protein</fullName>
    </recommendedName>
</protein>
<evidence type="ECO:0000259" key="2">
    <source>
        <dbReference type="Pfam" id="PF00144"/>
    </source>
</evidence>
<reference evidence="3 4" key="1">
    <citation type="submission" date="2024-02" db="EMBL/GenBank/DDBJ databases">
        <title>First draft genome assembly of two strains of Seiridium cardinale.</title>
        <authorList>
            <person name="Emiliani G."/>
            <person name="Scali E."/>
        </authorList>
    </citation>
    <scope>NUCLEOTIDE SEQUENCE [LARGE SCALE GENOMIC DNA]</scope>
    <source>
        <strain evidence="3 4">BM-138-000479</strain>
    </source>
</reference>
<evidence type="ECO:0000313" key="4">
    <source>
        <dbReference type="Proteomes" id="UP001465668"/>
    </source>
</evidence>
<dbReference type="Gene3D" id="3.40.710.10">
    <property type="entry name" value="DD-peptidase/beta-lactamase superfamily"/>
    <property type="match status" value="1"/>
</dbReference>
<organism evidence="3 4">
    <name type="scientific">Seiridium cardinale</name>
    <dbReference type="NCBI Taxonomy" id="138064"/>
    <lineage>
        <taxon>Eukaryota</taxon>
        <taxon>Fungi</taxon>
        <taxon>Dikarya</taxon>
        <taxon>Ascomycota</taxon>
        <taxon>Pezizomycotina</taxon>
        <taxon>Sordariomycetes</taxon>
        <taxon>Xylariomycetidae</taxon>
        <taxon>Amphisphaeriales</taxon>
        <taxon>Sporocadaceae</taxon>
        <taxon>Seiridium</taxon>
    </lineage>
</organism>
<gene>
    <name evidence="3" type="ORF">SCAR479_09012</name>
</gene>
<name>A0ABR2XL13_9PEZI</name>
<dbReference type="PANTHER" id="PTHR46825:SF7">
    <property type="entry name" value="D-ALANYL-D-ALANINE CARBOXYPEPTIDASE"/>
    <property type="match status" value="1"/>
</dbReference>
<comment type="similarity">
    <text evidence="1">Belongs to the peptidase S12 family.</text>
</comment>
<dbReference type="InterPro" id="IPR001466">
    <property type="entry name" value="Beta-lactam-related"/>
</dbReference>
<dbReference type="SUPFAM" id="SSF56601">
    <property type="entry name" value="beta-lactamase/transpeptidase-like"/>
    <property type="match status" value="1"/>
</dbReference>
<dbReference type="PANTHER" id="PTHR46825">
    <property type="entry name" value="D-ALANYL-D-ALANINE-CARBOXYPEPTIDASE/ENDOPEPTIDASE AMPH"/>
    <property type="match status" value="1"/>
</dbReference>
<evidence type="ECO:0000256" key="1">
    <source>
        <dbReference type="ARBA" id="ARBA00038215"/>
    </source>
</evidence>
<evidence type="ECO:0000313" key="3">
    <source>
        <dbReference type="EMBL" id="KAK9774407.1"/>
    </source>
</evidence>